<evidence type="ECO:0000313" key="2">
    <source>
        <dbReference type="EMBL" id="MDQ0390414.1"/>
    </source>
</evidence>
<feature type="region of interest" description="Disordered" evidence="1">
    <location>
        <begin position="63"/>
        <end position="111"/>
    </location>
</feature>
<evidence type="ECO:0000256" key="1">
    <source>
        <dbReference type="SAM" id="MobiDB-lite"/>
    </source>
</evidence>
<sequence>MDRPRRRTFTAADKLRILGDVDRAGSGGIGAILRREGLYSSTLTDWRRQRDAGAYQALKTVARGPKRAPVNPLATEHAHPKESLGEESRNPPFELGSSQPASRAFQGQPSMNPVETYSQLAEPALEQNGIAQRMALDDLAFPSVRHDEELAFDLDSHWVSPVMVIQVRSGRRDTARRHRHAY</sequence>
<reference evidence="2 3" key="1">
    <citation type="submission" date="2023-07" db="EMBL/GenBank/DDBJ databases">
        <title>Genomic Encyclopedia of Type Strains, Phase IV (KMG-IV): sequencing the most valuable type-strain genomes for metagenomic binning, comparative biology and taxonomic classification.</title>
        <authorList>
            <person name="Goeker M."/>
        </authorList>
    </citation>
    <scope>NUCLEOTIDE SEQUENCE [LARGE SCALE GENOMIC DNA]</scope>
    <source>
        <strain evidence="2 3">DSM 5896</strain>
    </source>
</reference>
<keyword evidence="3" id="KW-1185">Reference proteome</keyword>
<evidence type="ECO:0000313" key="3">
    <source>
        <dbReference type="Proteomes" id="UP001237448"/>
    </source>
</evidence>
<accession>A0ABU0F723</accession>
<organism evidence="2 3">
    <name type="scientific">Labrys monachus</name>
    <dbReference type="NCBI Taxonomy" id="217067"/>
    <lineage>
        <taxon>Bacteria</taxon>
        <taxon>Pseudomonadati</taxon>
        <taxon>Pseudomonadota</taxon>
        <taxon>Alphaproteobacteria</taxon>
        <taxon>Hyphomicrobiales</taxon>
        <taxon>Xanthobacteraceae</taxon>
        <taxon>Labrys</taxon>
    </lineage>
</organism>
<dbReference type="EMBL" id="JAUSVK010000001">
    <property type="protein sequence ID" value="MDQ0390414.1"/>
    <property type="molecule type" value="Genomic_DNA"/>
</dbReference>
<dbReference type="Proteomes" id="UP001237448">
    <property type="component" value="Unassembled WGS sequence"/>
</dbReference>
<proteinExistence type="predicted"/>
<comment type="caution">
    <text evidence="2">The sequence shown here is derived from an EMBL/GenBank/DDBJ whole genome shotgun (WGS) entry which is preliminary data.</text>
</comment>
<gene>
    <name evidence="2" type="ORF">J3R73_000206</name>
</gene>
<feature type="compositionally biased region" description="Basic and acidic residues" evidence="1">
    <location>
        <begin position="76"/>
        <end position="89"/>
    </location>
</feature>
<feature type="compositionally biased region" description="Polar residues" evidence="1">
    <location>
        <begin position="96"/>
        <end position="111"/>
    </location>
</feature>
<protein>
    <submittedName>
        <fullName evidence="2">Transposase-like protein</fullName>
    </submittedName>
</protein>
<name>A0ABU0F723_9HYPH</name>